<dbReference type="InterPro" id="IPR024567">
    <property type="entry name" value="RNase_HII/HIII_dom"/>
</dbReference>
<feature type="binding site" evidence="14 15">
    <location>
        <position position="38"/>
    </location>
    <ligand>
        <name>a divalent metal cation</name>
        <dbReference type="ChEBI" id="CHEBI:60240"/>
    </ligand>
</feature>
<dbReference type="InterPro" id="IPR012337">
    <property type="entry name" value="RNaseH-like_sf"/>
</dbReference>
<dbReference type="InterPro" id="IPR001352">
    <property type="entry name" value="RNase_HII/HIII"/>
</dbReference>
<organism evidence="18 19">
    <name type="scientific">Lutispora saccharofermentans</name>
    <dbReference type="NCBI Taxonomy" id="3024236"/>
    <lineage>
        <taxon>Bacteria</taxon>
        <taxon>Bacillati</taxon>
        <taxon>Bacillota</taxon>
        <taxon>Clostridia</taxon>
        <taxon>Lutisporales</taxon>
        <taxon>Lutisporaceae</taxon>
        <taxon>Lutispora</taxon>
    </lineage>
</organism>
<feature type="domain" description="RNase H type-2" evidence="17">
    <location>
        <begin position="31"/>
        <end position="212"/>
    </location>
</feature>
<comment type="catalytic activity">
    <reaction evidence="1 14 15 16">
        <text>Endonucleolytic cleavage to 5'-phosphomonoester.</text>
        <dbReference type="EC" id="3.1.26.4"/>
    </reaction>
</comment>
<dbReference type="Proteomes" id="UP001651880">
    <property type="component" value="Unassembled WGS sequence"/>
</dbReference>
<dbReference type="HAMAP" id="MF_00052_B">
    <property type="entry name" value="RNase_HII_B"/>
    <property type="match status" value="1"/>
</dbReference>
<dbReference type="InterPro" id="IPR036397">
    <property type="entry name" value="RNaseH_sf"/>
</dbReference>
<dbReference type="GO" id="GO:0004523">
    <property type="term" value="F:RNA-DNA hybrid ribonuclease activity"/>
    <property type="evidence" value="ECO:0007669"/>
    <property type="project" value="UniProtKB-EC"/>
</dbReference>
<dbReference type="PANTHER" id="PTHR10954:SF18">
    <property type="entry name" value="RIBONUCLEASE HII"/>
    <property type="match status" value="1"/>
</dbReference>
<evidence type="ECO:0000256" key="1">
    <source>
        <dbReference type="ARBA" id="ARBA00000077"/>
    </source>
</evidence>
<reference evidence="18 19" key="1">
    <citation type="submission" date="2021-10" db="EMBL/GenBank/DDBJ databases">
        <title>Lutispora strain m25 sp. nov., a thermophilic, non-spore-forming bacterium isolated from a lab-scale methanogenic bioreactor digesting anaerobic sludge.</title>
        <authorList>
            <person name="El Houari A."/>
            <person name="Mcdonald J."/>
        </authorList>
    </citation>
    <scope>NUCLEOTIDE SEQUENCE [LARGE SCALE GENOMIC DNA]</scope>
    <source>
        <strain evidence="19">m25</strain>
    </source>
</reference>
<sequence length="212" mass="23944">MTVKFKYDEKEKARLEKMWEYERICCDNGFKLIAGLDEAGRGPLAGPVVAAAVILNRNVVIPGINDSKKLSEAKREYLYDEIKDKAVSVGLGIVDEKTIDEINILQATLMAMRIAIENLSIKPDYLLVDAERINYVKIPQLAIVKGDSLSISISAASIIAKVERDRILTSYDKEYPEYGFGKHKGYGTKQHMDCIRKFGLLPIHRRSFTKNF</sequence>
<evidence type="ECO:0000256" key="5">
    <source>
        <dbReference type="ARBA" id="ARBA00007383"/>
    </source>
</evidence>
<keyword evidence="11 14" id="KW-0255">Endonuclease</keyword>
<comment type="cofactor">
    <cofactor evidence="2">
        <name>Mg(2+)</name>
        <dbReference type="ChEBI" id="CHEBI:18420"/>
    </cofactor>
</comment>
<evidence type="ECO:0000256" key="14">
    <source>
        <dbReference type="HAMAP-Rule" id="MF_00052"/>
    </source>
</evidence>
<gene>
    <name evidence="14" type="primary">rnhB</name>
    <name evidence="18" type="ORF">LJD61_00440</name>
</gene>
<evidence type="ECO:0000313" key="18">
    <source>
        <dbReference type="EMBL" id="MCQ1528019.1"/>
    </source>
</evidence>
<dbReference type="NCBIfam" id="NF000594">
    <property type="entry name" value="PRK00015.1-1"/>
    <property type="match status" value="1"/>
</dbReference>
<keyword evidence="8 14" id="KW-0963">Cytoplasm</keyword>
<evidence type="ECO:0000256" key="4">
    <source>
        <dbReference type="ARBA" id="ARBA00004496"/>
    </source>
</evidence>
<dbReference type="EC" id="3.1.26.4" evidence="6 14"/>
<evidence type="ECO:0000256" key="11">
    <source>
        <dbReference type="ARBA" id="ARBA00022759"/>
    </source>
</evidence>
<dbReference type="PROSITE" id="PS51975">
    <property type="entry name" value="RNASE_H_2"/>
    <property type="match status" value="1"/>
</dbReference>
<evidence type="ECO:0000256" key="6">
    <source>
        <dbReference type="ARBA" id="ARBA00012180"/>
    </source>
</evidence>
<evidence type="ECO:0000256" key="12">
    <source>
        <dbReference type="ARBA" id="ARBA00022801"/>
    </source>
</evidence>
<comment type="similarity">
    <text evidence="5 14 16">Belongs to the RNase HII family.</text>
</comment>
<keyword evidence="12 14" id="KW-0378">Hydrolase</keyword>
<evidence type="ECO:0000256" key="3">
    <source>
        <dbReference type="ARBA" id="ARBA00004065"/>
    </source>
</evidence>
<evidence type="ECO:0000313" key="19">
    <source>
        <dbReference type="Proteomes" id="UP001651880"/>
    </source>
</evidence>
<name>A0ABT1NBK8_9FIRM</name>
<evidence type="ECO:0000256" key="7">
    <source>
        <dbReference type="ARBA" id="ARBA00019179"/>
    </source>
</evidence>
<dbReference type="SUPFAM" id="SSF53098">
    <property type="entry name" value="Ribonuclease H-like"/>
    <property type="match status" value="1"/>
</dbReference>
<comment type="subcellular location">
    <subcellularLocation>
        <location evidence="4 14">Cytoplasm</location>
    </subcellularLocation>
</comment>
<evidence type="ECO:0000256" key="16">
    <source>
        <dbReference type="RuleBase" id="RU003515"/>
    </source>
</evidence>
<accession>A0ABT1NBK8</accession>
<evidence type="ECO:0000256" key="9">
    <source>
        <dbReference type="ARBA" id="ARBA00022722"/>
    </source>
</evidence>
<dbReference type="Gene3D" id="3.30.420.10">
    <property type="entry name" value="Ribonuclease H-like superfamily/Ribonuclease H"/>
    <property type="match status" value="1"/>
</dbReference>
<evidence type="ECO:0000256" key="8">
    <source>
        <dbReference type="ARBA" id="ARBA00022490"/>
    </source>
</evidence>
<keyword evidence="10 14" id="KW-0479">Metal-binding</keyword>
<comment type="function">
    <text evidence="3 14 16">Endonuclease that specifically degrades the RNA of RNA-DNA hybrids.</text>
</comment>
<evidence type="ECO:0000256" key="15">
    <source>
        <dbReference type="PROSITE-ProRule" id="PRU01319"/>
    </source>
</evidence>
<dbReference type="CDD" id="cd07182">
    <property type="entry name" value="RNase_HII_bacteria_HII_like"/>
    <property type="match status" value="1"/>
</dbReference>
<dbReference type="Pfam" id="PF01351">
    <property type="entry name" value="RNase_HII"/>
    <property type="match status" value="1"/>
</dbReference>
<evidence type="ECO:0000256" key="2">
    <source>
        <dbReference type="ARBA" id="ARBA00001946"/>
    </source>
</evidence>
<dbReference type="NCBIfam" id="NF000595">
    <property type="entry name" value="PRK00015.1-3"/>
    <property type="match status" value="1"/>
</dbReference>
<proteinExistence type="inferred from homology"/>
<comment type="caution">
    <text evidence="18">The sequence shown here is derived from an EMBL/GenBank/DDBJ whole genome shotgun (WGS) entry which is preliminary data.</text>
</comment>
<evidence type="ECO:0000259" key="17">
    <source>
        <dbReference type="PROSITE" id="PS51975"/>
    </source>
</evidence>
<dbReference type="PANTHER" id="PTHR10954">
    <property type="entry name" value="RIBONUCLEASE H2 SUBUNIT A"/>
    <property type="match status" value="1"/>
</dbReference>
<keyword evidence="13 14" id="KW-0464">Manganese</keyword>
<protein>
    <recommendedName>
        <fullName evidence="7 14">Ribonuclease HII</fullName>
        <shortName evidence="14">RNase HII</shortName>
        <ecNumber evidence="6 14">3.1.26.4</ecNumber>
    </recommendedName>
</protein>
<keyword evidence="19" id="KW-1185">Reference proteome</keyword>
<keyword evidence="9 14" id="KW-0540">Nuclease</keyword>
<dbReference type="InterPro" id="IPR022898">
    <property type="entry name" value="RNase_HII"/>
</dbReference>
<dbReference type="EMBL" id="JAJEKE010000001">
    <property type="protein sequence ID" value="MCQ1528019.1"/>
    <property type="molecule type" value="Genomic_DNA"/>
</dbReference>
<feature type="binding site" evidence="14 15">
    <location>
        <position position="129"/>
    </location>
    <ligand>
        <name>a divalent metal cation</name>
        <dbReference type="ChEBI" id="CHEBI:60240"/>
    </ligand>
</feature>
<dbReference type="RefSeq" id="WP_255225531.1">
    <property type="nucleotide sequence ID" value="NZ_JAJEKE010000001.1"/>
</dbReference>
<evidence type="ECO:0000256" key="13">
    <source>
        <dbReference type="ARBA" id="ARBA00023211"/>
    </source>
</evidence>
<comment type="cofactor">
    <cofactor evidence="14 15">
        <name>Mn(2+)</name>
        <dbReference type="ChEBI" id="CHEBI:29035"/>
    </cofactor>
    <cofactor evidence="14 15">
        <name>Mg(2+)</name>
        <dbReference type="ChEBI" id="CHEBI:18420"/>
    </cofactor>
    <text evidence="14 15">Manganese or magnesium. Binds 1 divalent metal ion per monomer in the absence of substrate. May bind a second metal ion after substrate binding.</text>
</comment>
<feature type="binding site" evidence="14 15">
    <location>
        <position position="37"/>
    </location>
    <ligand>
        <name>a divalent metal cation</name>
        <dbReference type="ChEBI" id="CHEBI:60240"/>
    </ligand>
</feature>
<evidence type="ECO:0000256" key="10">
    <source>
        <dbReference type="ARBA" id="ARBA00022723"/>
    </source>
</evidence>